<evidence type="ECO:0000256" key="5">
    <source>
        <dbReference type="ARBA" id="ARBA00022692"/>
    </source>
</evidence>
<keyword evidence="4" id="KW-1134">Transmembrane beta strand</keyword>
<reference evidence="10" key="2">
    <citation type="submission" date="2019-02" db="EMBL/GenBank/DDBJ databases">
        <title>Granulicella sibirica sp. nov., a psychrotolerant acidobacterium isolated from an organic soil layer in forested tundra, West Siberia.</title>
        <authorList>
            <person name="Oshkin I.Y."/>
            <person name="Kulichevskaya I.S."/>
            <person name="Rijpstra W.I.C."/>
            <person name="Sinninghe Damste J.S."/>
            <person name="Rakitin A.L."/>
            <person name="Ravin N.V."/>
            <person name="Dedysh S.N."/>
        </authorList>
    </citation>
    <scope>NUCLEOTIDE SEQUENCE [LARGE SCALE GENOMIC DNA]</scope>
    <source>
        <strain evidence="10">AF10</strain>
    </source>
</reference>
<dbReference type="RefSeq" id="WP_128915391.1">
    <property type="nucleotide sequence ID" value="NZ_RDSM01000005.1"/>
</dbReference>
<comment type="subcellular location">
    <subcellularLocation>
        <location evidence="1">Cell outer membrane</location>
    </subcellularLocation>
</comment>
<organism evidence="9 10">
    <name type="scientific">Granulicella sibirica</name>
    <dbReference type="NCBI Taxonomy" id="2479048"/>
    <lineage>
        <taxon>Bacteria</taxon>
        <taxon>Pseudomonadati</taxon>
        <taxon>Acidobacteriota</taxon>
        <taxon>Terriglobia</taxon>
        <taxon>Terriglobales</taxon>
        <taxon>Acidobacteriaceae</taxon>
        <taxon>Granulicella</taxon>
    </lineage>
</organism>
<evidence type="ECO:0000313" key="10">
    <source>
        <dbReference type="Proteomes" id="UP000289437"/>
    </source>
</evidence>
<dbReference type="AlphaFoldDB" id="A0A4Q0ST97"/>
<dbReference type="EMBL" id="RDSM01000005">
    <property type="protein sequence ID" value="RXH54145.1"/>
    <property type="molecule type" value="Genomic_DNA"/>
</dbReference>
<dbReference type="PANTHER" id="PTHR30026">
    <property type="entry name" value="OUTER MEMBRANE PROTEIN TOLC"/>
    <property type="match status" value="1"/>
</dbReference>
<dbReference type="InterPro" id="IPR028351">
    <property type="entry name" value="CyaE"/>
</dbReference>
<dbReference type="GO" id="GO:1990281">
    <property type="term" value="C:efflux pump complex"/>
    <property type="evidence" value="ECO:0007669"/>
    <property type="project" value="TreeGrafter"/>
</dbReference>
<keyword evidence="5" id="KW-0812">Transmembrane</keyword>
<keyword evidence="3" id="KW-0813">Transport</keyword>
<sequence length="438" mass="46455">MPWIKTLAVACALSLTVASYDIHAQDAQTLPSATPLPLSQAEAIAIANQPRIMAAQLRSRAAAARVHEARSAYFPAVGFNATGVRVADTGTSTAAGALTTSSISDHFAYGGQITQLVTDFGRTSALAASSKLNSQAQEDFATLTKAQVRCNVRDAYYQVLGAEAVLRAARAAQSNRHLVARQLSALAQNELRSTVDVNFAEVLASEADLAVVRAQSAMAQQRAHLATAMGATQSISAPLIDPVTPDTLPLDPDSLEALAQNQRADLNAAEAQQKAAQQIAAAEKRSGYPTLGLGGAAGQIPFHDHTLHDSYAAAGFNLSIPIFNGWLFAARRAEAESEANARASDVKELHLEITEQVRNNWQRANEAFQSLDVTARLVVQSKEALHLAQARYDAGLGSIVELNEAQVNETSAEIAAADANYTYLSRRAELDFAAGLLN</sequence>
<dbReference type="InterPro" id="IPR051906">
    <property type="entry name" value="TolC-like"/>
</dbReference>
<evidence type="ECO:0000313" key="9">
    <source>
        <dbReference type="EMBL" id="RXH54145.1"/>
    </source>
</evidence>
<feature type="chain" id="PRO_5020749102" evidence="8">
    <location>
        <begin position="25"/>
        <end position="438"/>
    </location>
</feature>
<keyword evidence="7" id="KW-0998">Cell outer membrane</keyword>
<keyword evidence="8" id="KW-0732">Signal</keyword>
<evidence type="ECO:0000256" key="7">
    <source>
        <dbReference type="ARBA" id="ARBA00023237"/>
    </source>
</evidence>
<evidence type="ECO:0000256" key="8">
    <source>
        <dbReference type="SAM" id="SignalP"/>
    </source>
</evidence>
<keyword evidence="6" id="KW-0472">Membrane</keyword>
<evidence type="ECO:0000256" key="2">
    <source>
        <dbReference type="ARBA" id="ARBA00007613"/>
    </source>
</evidence>
<dbReference type="Gene3D" id="1.20.1600.10">
    <property type="entry name" value="Outer membrane efflux proteins (OEP)"/>
    <property type="match status" value="1"/>
</dbReference>
<feature type="signal peptide" evidence="8">
    <location>
        <begin position="1"/>
        <end position="24"/>
    </location>
</feature>
<dbReference type="GO" id="GO:0015562">
    <property type="term" value="F:efflux transmembrane transporter activity"/>
    <property type="evidence" value="ECO:0007669"/>
    <property type="project" value="InterPro"/>
</dbReference>
<dbReference type="PIRSF" id="PIRSF001892">
    <property type="entry name" value="CyaE"/>
    <property type="match status" value="1"/>
</dbReference>
<evidence type="ECO:0000256" key="1">
    <source>
        <dbReference type="ARBA" id="ARBA00004442"/>
    </source>
</evidence>
<dbReference type="Pfam" id="PF02321">
    <property type="entry name" value="OEP"/>
    <property type="match status" value="2"/>
</dbReference>
<accession>A0A4Q0ST97</accession>
<protein>
    <submittedName>
        <fullName evidence="9">Cobalt-zinc-cadmium resistance protein CzcA</fullName>
    </submittedName>
</protein>
<dbReference type="SUPFAM" id="SSF56954">
    <property type="entry name" value="Outer membrane efflux proteins (OEP)"/>
    <property type="match status" value="1"/>
</dbReference>
<comment type="caution">
    <text evidence="9">The sequence shown here is derived from an EMBL/GenBank/DDBJ whole genome shotgun (WGS) entry which is preliminary data.</text>
</comment>
<dbReference type="GO" id="GO:0015288">
    <property type="term" value="F:porin activity"/>
    <property type="evidence" value="ECO:0007669"/>
    <property type="project" value="TreeGrafter"/>
</dbReference>
<reference evidence="9 10" key="1">
    <citation type="submission" date="2018-11" db="EMBL/GenBank/DDBJ databases">
        <authorList>
            <person name="Mardanov A.V."/>
            <person name="Ravin N.V."/>
            <person name="Dedysh S.N."/>
        </authorList>
    </citation>
    <scope>NUCLEOTIDE SEQUENCE [LARGE SCALE GENOMIC DNA]</scope>
    <source>
        <strain evidence="9 10">AF10</strain>
    </source>
</reference>
<proteinExistence type="inferred from homology"/>
<dbReference type="GO" id="GO:0009279">
    <property type="term" value="C:cell outer membrane"/>
    <property type="evidence" value="ECO:0007669"/>
    <property type="project" value="UniProtKB-SubCell"/>
</dbReference>
<dbReference type="PANTHER" id="PTHR30026:SF21">
    <property type="entry name" value="SLR1270 PROTEIN"/>
    <property type="match status" value="1"/>
</dbReference>
<name>A0A4Q0ST97_9BACT</name>
<gene>
    <name evidence="9" type="ORF">GRAN_4796</name>
</gene>
<evidence type="ECO:0000256" key="6">
    <source>
        <dbReference type="ARBA" id="ARBA00023136"/>
    </source>
</evidence>
<comment type="similarity">
    <text evidence="2">Belongs to the outer membrane factor (OMF) (TC 1.B.17) family.</text>
</comment>
<evidence type="ECO:0000256" key="4">
    <source>
        <dbReference type="ARBA" id="ARBA00022452"/>
    </source>
</evidence>
<dbReference type="OrthoDB" id="107009at2"/>
<dbReference type="InterPro" id="IPR003423">
    <property type="entry name" value="OMP_efflux"/>
</dbReference>
<evidence type="ECO:0000256" key="3">
    <source>
        <dbReference type="ARBA" id="ARBA00022448"/>
    </source>
</evidence>
<keyword evidence="10" id="KW-1185">Reference proteome</keyword>
<dbReference type="Proteomes" id="UP000289437">
    <property type="component" value="Unassembled WGS sequence"/>
</dbReference>